<dbReference type="PANTHER" id="PTHR36167">
    <property type="entry name" value="C2H2 FINGER DOMAIN TRANSCRIPTION FACTOR (EUROFUNG)-RELATED"/>
    <property type="match status" value="1"/>
</dbReference>
<dbReference type="STRING" id="683960.A0A1E3PB60"/>
<feature type="region of interest" description="Disordered" evidence="1">
    <location>
        <begin position="169"/>
        <end position="194"/>
    </location>
</feature>
<evidence type="ECO:0000313" key="3">
    <source>
        <dbReference type="EMBL" id="ODQ62608.1"/>
    </source>
</evidence>
<feature type="compositionally biased region" description="Polar residues" evidence="1">
    <location>
        <begin position="322"/>
        <end position="339"/>
    </location>
</feature>
<dbReference type="RefSeq" id="XP_019041815.1">
    <property type="nucleotide sequence ID" value="XM_019184448.1"/>
</dbReference>
<dbReference type="InterPro" id="IPR039327">
    <property type="entry name" value="CON7-like"/>
</dbReference>
<feature type="domain" description="C2H2-type" evidence="2">
    <location>
        <begin position="202"/>
        <end position="226"/>
    </location>
</feature>
<sequence length="339" mass="38302">MPDQQLFNASEKKVKLPSIKELTIGLPNNEQAAPHLQTQPAHYQVRHHSLGSGSSSTSPQQVYYNVNNLNSQPAVLLPATNMSTNSSISSASSSIIDSDRFNSRKSSITTSVTPPYQSTSNFTTTPNSANYIVGNPQYDMLNYKIQQTHPVNPFEHISTSPYSYQQPQLQAAQLQHQHIPSSQPKKKRPRRKANEMERLYACNWKNCKNSYGTLNHLNAHITFKRHGPKRKPEEFKQIRELYKLKKTKLEKAKQELAKGHGNDDDQSESTTSDENIKLLANLSESFFDGRNPKHIPNSEKIAELPIFHQQRGYNGYGRHSYTLKQAGNDNDNDISISAE</sequence>
<dbReference type="GO" id="GO:0006355">
    <property type="term" value="P:regulation of DNA-templated transcription"/>
    <property type="evidence" value="ECO:0007669"/>
    <property type="project" value="InterPro"/>
</dbReference>
<dbReference type="GeneID" id="30201694"/>
<dbReference type="OrthoDB" id="1939603at2759"/>
<evidence type="ECO:0000259" key="2">
    <source>
        <dbReference type="PROSITE" id="PS00028"/>
    </source>
</evidence>
<gene>
    <name evidence="3" type="ORF">WICANDRAFT_76780</name>
</gene>
<evidence type="ECO:0000256" key="1">
    <source>
        <dbReference type="SAM" id="MobiDB-lite"/>
    </source>
</evidence>
<keyword evidence="4" id="KW-1185">Reference proteome</keyword>
<reference evidence="3 4" key="1">
    <citation type="journal article" date="2016" name="Proc. Natl. Acad. Sci. U.S.A.">
        <title>Comparative genomics of biotechnologically important yeasts.</title>
        <authorList>
            <person name="Riley R."/>
            <person name="Haridas S."/>
            <person name="Wolfe K.H."/>
            <person name="Lopes M.R."/>
            <person name="Hittinger C.T."/>
            <person name="Goeker M."/>
            <person name="Salamov A.A."/>
            <person name="Wisecaver J.H."/>
            <person name="Long T.M."/>
            <person name="Calvey C.H."/>
            <person name="Aerts A.L."/>
            <person name="Barry K.W."/>
            <person name="Choi C."/>
            <person name="Clum A."/>
            <person name="Coughlan A.Y."/>
            <person name="Deshpande S."/>
            <person name="Douglass A.P."/>
            <person name="Hanson S.J."/>
            <person name="Klenk H.-P."/>
            <person name="LaButti K.M."/>
            <person name="Lapidus A."/>
            <person name="Lindquist E.A."/>
            <person name="Lipzen A.M."/>
            <person name="Meier-Kolthoff J.P."/>
            <person name="Ohm R.A."/>
            <person name="Otillar R.P."/>
            <person name="Pangilinan J.L."/>
            <person name="Peng Y."/>
            <person name="Rokas A."/>
            <person name="Rosa C.A."/>
            <person name="Scheuner C."/>
            <person name="Sibirny A.A."/>
            <person name="Slot J.C."/>
            <person name="Stielow J.B."/>
            <person name="Sun H."/>
            <person name="Kurtzman C.P."/>
            <person name="Blackwell M."/>
            <person name="Grigoriev I.V."/>
            <person name="Jeffries T.W."/>
        </authorList>
    </citation>
    <scope>NUCLEOTIDE SEQUENCE [LARGE SCALE GENOMIC DNA]</scope>
    <source>
        <strain evidence="4">ATCC 58044 / CBS 1984 / NCYC 433 / NRRL Y-366-8</strain>
    </source>
</reference>
<feature type="region of interest" description="Disordered" evidence="1">
    <location>
        <begin position="36"/>
        <end position="58"/>
    </location>
</feature>
<protein>
    <recommendedName>
        <fullName evidence="2">C2H2-type domain-containing protein</fullName>
    </recommendedName>
</protein>
<accession>A0A1E3PB60</accession>
<dbReference type="Proteomes" id="UP000094112">
    <property type="component" value="Unassembled WGS sequence"/>
</dbReference>
<dbReference type="PROSITE" id="PS00028">
    <property type="entry name" value="ZINC_FINGER_C2H2_1"/>
    <property type="match status" value="1"/>
</dbReference>
<dbReference type="InterPro" id="IPR013087">
    <property type="entry name" value="Znf_C2H2_type"/>
</dbReference>
<feature type="region of interest" description="Disordered" evidence="1">
    <location>
        <begin position="105"/>
        <end position="127"/>
    </location>
</feature>
<organism evidence="3 4">
    <name type="scientific">Wickerhamomyces anomalus (strain ATCC 58044 / CBS 1984 / NCYC 433 / NRRL Y-366-8)</name>
    <name type="common">Yeast</name>
    <name type="synonym">Hansenula anomala</name>
    <dbReference type="NCBI Taxonomy" id="683960"/>
    <lineage>
        <taxon>Eukaryota</taxon>
        <taxon>Fungi</taxon>
        <taxon>Dikarya</taxon>
        <taxon>Ascomycota</taxon>
        <taxon>Saccharomycotina</taxon>
        <taxon>Saccharomycetes</taxon>
        <taxon>Phaffomycetales</taxon>
        <taxon>Wickerhamomycetaceae</taxon>
        <taxon>Wickerhamomyces</taxon>
    </lineage>
</organism>
<dbReference type="AlphaFoldDB" id="A0A1E3PB60"/>
<feature type="compositionally biased region" description="Low complexity" evidence="1">
    <location>
        <begin position="169"/>
        <end position="178"/>
    </location>
</feature>
<dbReference type="EMBL" id="KV454208">
    <property type="protein sequence ID" value="ODQ62608.1"/>
    <property type="molecule type" value="Genomic_DNA"/>
</dbReference>
<dbReference type="PANTHER" id="PTHR36167:SF3">
    <property type="entry name" value="C2H2 FINGER DOMAIN TRANSCRIPTION FACTOR (EUROFUNG)-RELATED"/>
    <property type="match status" value="1"/>
</dbReference>
<feature type="region of interest" description="Disordered" evidence="1">
    <location>
        <begin position="315"/>
        <end position="339"/>
    </location>
</feature>
<evidence type="ECO:0000313" key="4">
    <source>
        <dbReference type="Proteomes" id="UP000094112"/>
    </source>
</evidence>
<name>A0A1E3PB60_WICAA</name>
<proteinExistence type="predicted"/>